<keyword evidence="2" id="KW-0808">Transferase</keyword>
<proteinExistence type="predicted"/>
<feature type="compositionally biased region" description="Low complexity" evidence="1">
    <location>
        <begin position="61"/>
        <end position="71"/>
    </location>
</feature>
<feature type="compositionally biased region" description="Polar residues" evidence="1">
    <location>
        <begin position="132"/>
        <end position="152"/>
    </location>
</feature>
<sequence length="152" mass="16258">MQAVIICKRASKSSDLFDYDLTIDTTMVVSVCIILENGQVTVCMHQVADSEKTHILSWGGSSSKMPAASSSRPTSSGDCSDQNHRWVSGSSGGSGRPSTVQRHHHSAGAENSRSSTRSPVARNAAERGGSGSRDSTTFRSLERLSITTSRRK</sequence>
<accession>A0A1D6GPL6</accession>
<dbReference type="eggNOG" id="KOG1164">
    <property type="taxonomic scope" value="Eukaryota"/>
</dbReference>
<evidence type="ECO:0000256" key="1">
    <source>
        <dbReference type="SAM" id="MobiDB-lite"/>
    </source>
</evidence>
<name>A0A1D6GPL6_MAIZE</name>
<evidence type="ECO:0000313" key="2">
    <source>
        <dbReference type="EMBL" id="AQK65118.1"/>
    </source>
</evidence>
<dbReference type="PaxDb" id="4577-GRMZM2G154447_P01"/>
<organism evidence="2">
    <name type="scientific">Zea mays</name>
    <name type="common">Maize</name>
    <dbReference type="NCBI Taxonomy" id="4577"/>
    <lineage>
        <taxon>Eukaryota</taxon>
        <taxon>Viridiplantae</taxon>
        <taxon>Streptophyta</taxon>
        <taxon>Embryophyta</taxon>
        <taxon>Tracheophyta</taxon>
        <taxon>Spermatophyta</taxon>
        <taxon>Magnoliopsida</taxon>
        <taxon>Liliopsida</taxon>
        <taxon>Poales</taxon>
        <taxon>Poaceae</taxon>
        <taxon>PACMAD clade</taxon>
        <taxon>Panicoideae</taxon>
        <taxon>Andropogonodae</taxon>
        <taxon>Andropogoneae</taxon>
        <taxon>Tripsacinae</taxon>
        <taxon>Zea</taxon>
    </lineage>
</organism>
<dbReference type="GO" id="GO:0016301">
    <property type="term" value="F:kinase activity"/>
    <property type="evidence" value="ECO:0007669"/>
    <property type="project" value="UniProtKB-KW"/>
</dbReference>
<feature type="compositionally biased region" description="Polar residues" evidence="1">
    <location>
        <begin position="109"/>
        <end position="118"/>
    </location>
</feature>
<reference evidence="2" key="1">
    <citation type="submission" date="2015-12" db="EMBL/GenBank/DDBJ databases">
        <title>Update maize B73 reference genome by single molecule sequencing technologies.</title>
        <authorList>
            <consortium name="Maize Genome Sequencing Project"/>
            <person name="Ware D."/>
        </authorList>
    </citation>
    <scope>NUCLEOTIDE SEQUENCE</scope>
    <source>
        <tissue evidence="2">Seedling</tissue>
    </source>
</reference>
<feature type="region of interest" description="Disordered" evidence="1">
    <location>
        <begin position="56"/>
        <end position="152"/>
    </location>
</feature>
<gene>
    <name evidence="2" type="ORF">ZEAMMB73_Zm00001d014038</name>
</gene>
<protein>
    <submittedName>
        <fullName evidence="2">Casein kinase 1-like protein 6</fullName>
    </submittedName>
</protein>
<dbReference type="EMBL" id="CM000781">
    <property type="protein sequence ID" value="AQK65118.1"/>
    <property type="molecule type" value="Genomic_DNA"/>
</dbReference>
<dbReference type="AlphaFoldDB" id="A0A1D6GPL6"/>
<keyword evidence="2" id="KW-0418">Kinase</keyword>